<dbReference type="InterPro" id="IPR018389">
    <property type="entry name" value="DctP_fam"/>
</dbReference>
<dbReference type="InterPro" id="IPR004682">
    <property type="entry name" value="TRAP_DctP"/>
</dbReference>
<dbReference type="NCBIfam" id="NF037995">
    <property type="entry name" value="TRAP_S1"/>
    <property type="match status" value="1"/>
</dbReference>
<evidence type="ECO:0000313" key="8">
    <source>
        <dbReference type="Proteomes" id="UP000553766"/>
    </source>
</evidence>
<dbReference type="Gene3D" id="3.40.190.170">
    <property type="entry name" value="Bacterial extracellular solute-binding protein, family 7"/>
    <property type="match status" value="1"/>
</dbReference>
<reference evidence="7 8" key="1">
    <citation type="submission" date="2020-08" db="EMBL/GenBank/DDBJ databases">
        <title>Genomic Encyclopedia of Type Strains, Phase IV (KMG-IV): sequencing the most valuable type-strain genomes for metagenomic binning, comparative biology and taxonomic classification.</title>
        <authorList>
            <person name="Goeker M."/>
        </authorList>
    </citation>
    <scope>NUCLEOTIDE SEQUENCE [LARGE SCALE GENOMIC DNA]</scope>
    <source>
        <strain evidence="7 8">DSM 103377</strain>
    </source>
</reference>
<dbReference type="InterPro" id="IPR038404">
    <property type="entry name" value="TRAP_DctP_sf"/>
</dbReference>
<proteinExistence type="inferred from homology"/>
<evidence type="ECO:0000256" key="1">
    <source>
        <dbReference type="ARBA" id="ARBA00004418"/>
    </source>
</evidence>
<dbReference type="Pfam" id="PF03480">
    <property type="entry name" value="DctP"/>
    <property type="match status" value="1"/>
</dbReference>
<dbReference type="GO" id="GO:0015740">
    <property type="term" value="P:C4-dicarboxylate transport"/>
    <property type="evidence" value="ECO:0007669"/>
    <property type="project" value="TreeGrafter"/>
</dbReference>
<gene>
    <name evidence="7" type="ORF">FHS89_000415</name>
</gene>
<comment type="similarity">
    <text evidence="2">Belongs to the bacterial solute-binding protein 7 family.</text>
</comment>
<dbReference type="PANTHER" id="PTHR33376:SF7">
    <property type="entry name" value="C4-DICARBOXYLATE-BINDING PROTEIN DCTB"/>
    <property type="match status" value="1"/>
</dbReference>
<evidence type="ECO:0000256" key="4">
    <source>
        <dbReference type="ARBA" id="ARBA00022729"/>
    </source>
</evidence>
<protein>
    <submittedName>
        <fullName evidence="7">C4-dicarboxylate-binding protein DctP</fullName>
    </submittedName>
</protein>
<dbReference type="PIRSF" id="PIRSF006470">
    <property type="entry name" value="DctB"/>
    <property type="match status" value="1"/>
</dbReference>
<name>A0A840X188_9RHOB</name>
<evidence type="ECO:0000256" key="3">
    <source>
        <dbReference type="ARBA" id="ARBA00022448"/>
    </source>
</evidence>
<feature type="signal peptide" evidence="6">
    <location>
        <begin position="1"/>
        <end position="20"/>
    </location>
</feature>
<comment type="caution">
    <text evidence="7">The sequence shown here is derived from an EMBL/GenBank/DDBJ whole genome shotgun (WGS) entry which is preliminary data.</text>
</comment>
<keyword evidence="3" id="KW-0813">Transport</keyword>
<keyword evidence="5" id="KW-0574">Periplasm</keyword>
<evidence type="ECO:0000256" key="2">
    <source>
        <dbReference type="ARBA" id="ARBA00009023"/>
    </source>
</evidence>
<dbReference type="RefSeq" id="WP_281376637.1">
    <property type="nucleotide sequence ID" value="NZ_JACIJS010000001.1"/>
</dbReference>
<keyword evidence="8" id="KW-1185">Reference proteome</keyword>
<dbReference type="PANTHER" id="PTHR33376">
    <property type="match status" value="1"/>
</dbReference>
<sequence>MRSMFLGLIAAILAPTLAIAACDPGEERIRFSHVTAAQGHPKGEAALLLEQRINRELNGRACMEVFARSTLFNDDDVLPAMLRGEVEMAAPSLSKFEAYTRKFRVFDLPFMFEDVFAVEEFQYSPEGEALKRSMEAQGLIGLEFWHNGMKQISATRPLISPTDAAGMKFRIQPSPVLNAQMEALGSAGVAMPFSAVYEALKNGEVQGQENTWSNIYTQSFHTVQDGVTETNHGIIDYLVVTSADWWNGLEPGLHADLAQILLEVTHERNRFAFEIGEMNRSRIMADGGVIRELTPEQRAEWVAAFAPVWDQFRGDIGDDLIAAAERAQGGF</sequence>
<evidence type="ECO:0000256" key="6">
    <source>
        <dbReference type="SAM" id="SignalP"/>
    </source>
</evidence>
<evidence type="ECO:0000313" key="7">
    <source>
        <dbReference type="EMBL" id="MBB5514417.1"/>
    </source>
</evidence>
<dbReference type="Proteomes" id="UP000553766">
    <property type="component" value="Unassembled WGS sequence"/>
</dbReference>
<dbReference type="GO" id="GO:0030288">
    <property type="term" value="C:outer membrane-bounded periplasmic space"/>
    <property type="evidence" value="ECO:0007669"/>
    <property type="project" value="InterPro"/>
</dbReference>
<evidence type="ECO:0000256" key="5">
    <source>
        <dbReference type="ARBA" id="ARBA00022764"/>
    </source>
</evidence>
<comment type="subcellular location">
    <subcellularLocation>
        <location evidence="1">Periplasm</location>
    </subcellularLocation>
</comment>
<keyword evidence="4 6" id="KW-0732">Signal</keyword>
<dbReference type="PROSITE" id="PS51257">
    <property type="entry name" value="PROKAR_LIPOPROTEIN"/>
    <property type="match status" value="1"/>
</dbReference>
<dbReference type="AlphaFoldDB" id="A0A840X188"/>
<organism evidence="7 8">
    <name type="scientific">Rubricella aquisinus</name>
    <dbReference type="NCBI Taxonomy" id="2028108"/>
    <lineage>
        <taxon>Bacteria</taxon>
        <taxon>Pseudomonadati</taxon>
        <taxon>Pseudomonadota</taxon>
        <taxon>Alphaproteobacteria</taxon>
        <taxon>Rhodobacterales</taxon>
        <taxon>Paracoccaceae</taxon>
        <taxon>Rubricella</taxon>
    </lineage>
</organism>
<dbReference type="EMBL" id="JACIJS010000001">
    <property type="protein sequence ID" value="MBB5514417.1"/>
    <property type="molecule type" value="Genomic_DNA"/>
</dbReference>
<dbReference type="NCBIfam" id="TIGR00787">
    <property type="entry name" value="dctP"/>
    <property type="match status" value="1"/>
</dbReference>
<feature type="chain" id="PRO_5032529048" evidence="6">
    <location>
        <begin position="21"/>
        <end position="331"/>
    </location>
</feature>
<dbReference type="GO" id="GO:0055085">
    <property type="term" value="P:transmembrane transport"/>
    <property type="evidence" value="ECO:0007669"/>
    <property type="project" value="InterPro"/>
</dbReference>
<accession>A0A840X188</accession>